<protein>
    <recommendedName>
        <fullName evidence="4">NAD(+) diphosphatase</fullName>
        <ecNumber evidence="4">3.6.1.22</ecNumber>
    </recommendedName>
</protein>
<keyword evidence="5" id="KW-0479">Metal-binding</keyword>
<dbReference type="Gene3D" id="3.90.79.10">
    <property type="entry name" value="Nucleoside Triphosphate Pyrophosphohydrolase"/>
    <property type="match status" value="1"/>
</dbReference>
<evidence type="ECO:0000313" key="16">
    <source>
        <dbReference type="EMBL" id="THU52458.1"/>
    </source>
</evidence>
<gene>
    <name evidence="16" type="ORF">C4D60_Mb10t04190</name>
</gene>
<dbReference type="GO" id="GO:0008270">
    <property type="term" value="F:zinc ion binding"/>
    <property type="evidence" value="ECO:0007669"/>
    <property type="project" value="UniProtKB-KW"/>
</dbReference>
<keyword evidence="10" id="KW-0520">NAD</keyword>
<dbReference type="STRING" id="52838.A0A4S8IUI7"/>
<accession>A0A4S8IUI7</accession>
<evidence type="ECO:0000256" key="1">
    <source>
        <dbReference type="ARBA" id="ARBA00001946"/>
    </source>
</evidence>
<dbReference type="InterPro" id="IPR000086">
    <property type="entry name" value="NUDIX_hydrolase_dom"/>
</dbReference>
<dbReference type="GO" id="GO:0006742">
    <property type="term" value="P:NADP+ catabolic process"/>
    <property type="evidence" value="ECO:0007669"/>
    <property type="project" value="TreeGrafter"/>
</dbReference>
<name>A0A4S8IUI7_MUSBA</name>
<evidence type="ECO:0000256" key="4">
    <source>
        <dbReference type="ARBA" id="ARBA00012381"/>
    </source>
</evidence>
<dbReference type="PANTHER" id="PTHR42904">
    <property type="entry name" value="NUDIX HYDROLASE, NUDC SUBFAMILY"/>
    <property type="match status" value="1"/>
</dbReference>
<evidence type="ECO:0000313" key="17">
    <source>
        <dbReference type="Proteomes" id="UP000317650"/>
    </source>
</evidence>
<evidence type="ECO:0000256" key="6">
    <source>
        <dbReference type="ARBA" id="ARBA00022771"/>
    </source>
</evidence>
<dbReference type="InterPro" id="IPR015797">
    <property type="entry name" value="NUDIX_hydrolase-like_dom_sf"/>
</dbReference>
<dbReference type="CDD" id="cd03429">
    <property type="entry name" value="NUDIX_NADH_pyrophosphatase_Nudt13"/>
    <property type="match status" value="1"/>
</dbReference>
<evidence type="ECO:0000256" key="10">
    <source>
        <dbReference type="ARBA" id="ARBA00023027"/>
    </source>
</evidence>
<dbReference type="GO" id="GO:0019677">
    <property type="term" value="P:NAD+ catabolic process"/>
    <property type="evidence" value="ECO:0007669"/>
    <property type="project" value="TreeGrafter"/>
</dbReference>
<keyword evidence="7" id="KW-0378">Hydrolase</keyword>
<proteinExistence type="inferred from homology"/>
<keyword evidence="9" id="KW-0460">Magnesium</keyword>
<dbReference type="InterPro" id="IPR020084">
    <property type="entry name" value="NUDIX_hydrolase_CS"/>
</dbReference>
<feature type="domain" description="RanBP2-type" evidence="14">
    <location>
        <begin position="81"/>
        <end position="109"/>
    </location>
</feature>
<evidence type="ECO:0000256" key="12">
    <source>
        <dbReference type="PROSITE-ProRule" id="PRU00322"/>
    </source>
</evidence>
<organism evidence="16 17">
    <name type="scientific">Musa balbisiana</name>
    <name type="common">Banana</name>
    <dbReference type="NCBI Taxonomy" id="52838"/>
    <lineage>
        <taxon>Eukaryota</taxon>
        <taxon>Viridiplantae</taxon>
        <taxon>Streptophyta</taxon>
        <taxon>Embryophyta</taxon>
        <taxon>Tracheophyta</taxon>
        <taxon>Spermatophyta</taxon>
        <taxon>Magnoliopsida</taxon>
        <taxon>Liliopsida</taxon>
        <taxon>Zingiberales</taxon>
        <taxon>Musaceae</taxon>
        <taxon>Musa</taxon>
    </lineage>
</organism>
<evidence type="ECO:0000256" key="2">
    <source>
        <dbReference type="ARBA" id="ARBA00001947"/>
    </source>
</evidence>
<dbReference type="PRINTS" id="PR00502">
    <property type="entry name" value="NUDIXFAMILY"/>
</dbReference>
<evidence type="ECO:0000256" key="11">
    <source>
        <dbReference type="ARBA" id="ARBA00023679"/>
    </source>
</evidence>
<evidence type="ECO:0000256" key="9">
    <source>
        <dbReference type="ARBA" id="ARBA00022842"/>
    </source>
</evidence>
<dbReference type="InterPro" id="IPR020476">
    <property type="entry name" value="Nudix_hydrolase"/>
</dbReference>
<evidence type="ECO:0000256" key="7">
    <source>
        <dbReference type="ARBA" id="ARBA00022801"/>
    </source>
</evidence>
<dbReference type="InterPro" id="IPR001876">
    <property type="entry name" value="Znf_RanBP2"/>
</dbReference>
<dbReference type="GO" id="GO:0035529">
    <property type="term" value="F:NADH pyrophosphatase activity"/>
    <property type="evidence" value="ECO:0007669"/>
    <property type="project" value="TreeGrafter"/>
</dbReference>
<dbReference type="SMART" id="SM00547">
    <property type="entry name" value="ZnF_RBZ"/>
    <property type="match status" value="1"/>
</dbReference>
<keyword evidence="8" id="KW-0862">Zinc</keyword>
<feature type="domain" description="Nudix hydrolase" evidence="15">
    <location>
        <begin position="450"/>
        <end position="598"/>
    </location>
</feature>
<evidence type="ECO:0000256" key="8">
    <source>
        <dbReference type="ARBA" id="ARBA00022833"/>
    </source>
</evidence>
<feature type="region of interest" description="Disordered" evidence="13">
    <location>
        <begin position="23"/>
        <end position="47"/>
    </location>
</feature>
<evidence type="ECO:0000256" key="3">
    <source>
        <dbReference type="ARBA" id="ARBA00009595"/>
    </source>
</evidence>
<dbReference type="InterPro" id="IPR050241">
    <property type="entry name" value="NAD-cap_RNA_hydrolase_NudC"/>
</dbReference>
<evidence type="ECO:0000256" key="13">
    <source>
        <dbReference type="SAM" id="MobiDB-lite"/>
    </source>
</evidence>
<dbReference type="InterPro" id="IPR049734">
    <property type="entry name" value="NudC-like_C"/>
</dbReference>
<evidence type="ECO:0000256" key="5">
    <source>
        <dbReference type="ARBA" id="ARBA00022723"/>
    </source>
</evidence>
<comment type="catalytic activity">
    <reaction evidence="11">
        <text>a 5'-end NAD(+)-phospho-ribonucleoside in mRNA + H2O = a 5'-end phospho-adenosine-phospho-ribonucleoside in mRNA + beta-nicotinamide D-ribonucleotide + 2 H(+)</text>
        <dbReference type="Rhea" id="RHEA:60876"/>
        <dbReference type="Rhea" id="RHEA-COMP:15698"/>
        <dbReference type="Rhea" id="RHEA-COMP:15719"/>
        <dbReference type="ChEBI" id="CHEBI:14649"/>
        <dbReference type="ChEBI" id="CHEBI:15377"/>
        <dbReference type="ChEBI" id="CHEBI:15378"/>
        <dbReference type="ChEBI" id="CHEBI:144029"/>
        <dbReference type="ChEBI" id="CHEBI:144051"/>
    </reaction>
    <physiologicalReaction direction="left-to-right" evidence="11">
        <dbReference type="Rhea" id="RHEA:60877"/>
    </physiologicalReaction>
</comment>
<dbReference type="PROSITE" id="PS00893">
    <property type="entry name" value="NUDIX_BOX"/>
    <property type="match status" value="1"/>
</dbReference>
<dbReference type="SUPFAM" id="SSF55811">
    <property type="entry name" value="Nudix"/>
    <property type="match status" value="1"/>
</dbReference>
<dbReference type="InterPro" id="IPR036443">
    <property type="entry name" value="Znf_RanBP2_sf"/>
</dbReference>
<reference evidence="16 17" key="1">
    <citation type="journal article" date="2019" name="Nat. Plants">
        <title>Genome sequencing of Musa balbisiana reveals subgenome evolution and function divergence in polyploid bananas.</title>
        <authorList>
            <person name="Yao X."/>
        </authorList>
    </citation>
    <scope>NUCLEOTIDE SEQUENCE [LARGE SCALE GENOMIC DNA]</scope>
    <source>
        <strain evidence="17">cv. DH-PKW</strain>
        <tissue evidence="16">Leaves</tissue>
    </source>
</reference>
<comment type="cofactor">
    <cofactor evidence="1">
        <name>Mg(2+)</name>
        <dbReference type="ChEBI" id="CHEBI:18420"/>
    </cofactor>
</comment>
<dbReference type="PROSITE" id="PS50199">
    <property type="entry name" value="ZF_RANBP2_2"/>
    <property type="match status" value="1"/>
</dbReference>
<dbReference type="Gene3D" id="4.10.1060.10">
    <property type="entry name" value="Zinc finger, RanBP2-type"/>
    <property type="match status" value="1"/>
</dbReference>
<keyword evidence="6 12" id="KW-0863">Zinc-finger</keyword>
<dbReference type="GO" id="GO:0005777">
    <property type="term" value="C:peroxisome"/>
    <property type="evidence" value="ECO:0007669"/>
    <property type="project" value="TreeGrafter"/>
</dbReference>
<dbReference type="Proteomes" id="UP000317650">
    <property type="component" value="Chromosome 10"/>
</dbReference>
<dbReference type="EMBL" id="PYDT01000008">
    <property type="protein sequence ID" value="THU52458.1"/>
    <property type="molecule type" value="Genomic_DNA"/>
</dbReference>
<dbReference type="InterPro" id="IPR015375">
    <property type="entry name" value="NADH_PPase-like_N"/>
</dbReference>
<dbReference type="Pfam" id="PF09296">
    <property type="entry name" value="NUDIX-like"/>
    <property type="match status" value="1"/>
</dbReference>
<dbReference type="PANTHER" id="PTHR42904:SF6">
    <property type="entry name" value="NAD-CAPPED RNA HYDROLASE NUDT12"/>
    <property type="match status" value="1"/>
</dbReference>
<dbReference type="PROSITE" id="PS51462">
    <property type="entry name" value="NUDIX"/>
    <property type="match status" value="1"/>
</dbReference>
<dbReference type="Pfam" id="PF00293">
    <property type="entry name" value="NUDIX"/>
    <property type="match status" value="1"/>
</dbReference>
<comment type="cofactor">
    <cofactor evidence="2">
        <name>Zn(2+)</name>
        <dbReference type="ChEBI" id="CHEBI:29105"/>
    </cofactor>
</comment>
<dbReference type="FunFam" id="3.90.79.10:FF:000040">
    <property type="entry name" value="Nudix hydrolase 19, chloroplastic"/>
    <property type="match status" value="1"/>
</dbReference>
<dbReference type="GO" id="GO:0005829">
    <property type="term" value="C:cytosol"/>
    <property type="evidence" value="ECO:0007669"/>
    <property type="project" value="TreeGrafter"/>
</dbReference>
<sequence length="665" mass="72217">MGKQRAAKAKAKAEKEKWVGELNADGEMAINGSTSNKPKRRSKPSSKTTFIIRQSTSFLPFIQQCGLRGGPTFGFSGPDVRPGDWYCSCAAHNFASRSSCFECGALKEDSAAAVGFDGEVPATPRGVFSKIKIKEISGRSRLGGDESDDVRRHRPPICDALVWNNVAAIRDTACFPPLSQLTASGILALLPPTSRPRKRRNYGDREMILASRLLNRIPLALYLRPRSPSSRTLIPPLEGFDRPPSRRYGAAMSISLRSHAFAGNPLRSSHPKSEGSSSPGSALDALKSLLSGSADGSSEVARVLPFKKGRPLARSVDSTSGSAPRWNLGWVSAAKFVDLSAESFVYLGSGPVEEAGTVYWAVDVSDAGNVELGGGGNGLCFVELRTLMVATDWADADAMGELAIAGHARSLLEWHNVSRFCGHCGARTVSTDAGRRKQCTNGSCKKRIYPRVDPVVIMLVIDKENDCALLSHQSRFVPRMWSCLAGFIEPGESLEEAVRRETREETGIEVGEVVYHSSQPWPEQLEAKEDTLIILGNVCSIGPSSMPCQLMVGFFAYAKSFDIHVDKVELEDAQWHKREDVKKALTFAEYEKAQKTAALKVNQMCGGVERGQNFSSDFNVESGELAPMFVPGPYAIAHHLISSWVHEGANCNHGLAKQLNSLSNL</sequence>
<dbReference type="Gene3D" id="3.90.79.20">
    <property type="match status" value="1"/>
</dbReference>
<dbReference type="EC" id="3.6.1.22" evidence="4"/>
<evidence type="ECO:0000259" key="14">
    <source>
        <dbReference type="PROSITE" id="PS50199"/>
    </source>
</evidence>
<comment type="caution">
    <text evidence="16">The sequence shown here is derived from an EMBL/GenBank/DDBJ whole genome shotgun (WGS) entry which is preliminary data.</text>
</comment>
<dbReference type="AlphaFoldDB" id="A0A4S8IUI7"/>
<comment type="similarity">
    <text evidence="3">Belongs to the Nudix hydrolase family. NudC subfamily.</text>
</comment>
<keyword evidence="17" id="KW-1185">Reference proteome</keyword>
<evidence type="ECO:0000259" key="15">
    <source>
        <dbReference type="PROSITE" id="PS51462"/>
    </source>
</evidence>
<dbReference type="SUPFAM" id="SSF90209">
    <property type="entry name" value="Ran binding protein zinc finger-like"/>
    <property type="match status" value="1"/>
</dbReference>